<protein>
    <submittedName>
        <fullName evidence="1">Uncharacterized protein</fullName>
    </submittedName>
</protein>
<sequence>MPDITAIMRKLLFLGLGLLSLVSCKENTSEKASEADLAAHYESFGAKLEKEGFKNPKEMEELYSGLKKGDTVEVKFQAPVNSVCKMKGCWMVLDLPGEEDPRVTFKDYGFFVPKDIEGREVIVSGKAFLKETSVEDQKHFAKDGGSSEEEIAAITEVSTQPAFIADGVLLKK</sequence>
<dbReference type="KEGG" id="gfl:GRFL_2328"/>
<proteinExistence type="predicted"/>
<dbReference type="AlphaFoldDB" id="A0A1L7I7H1"/>
<organism evidence="1 2">
    <name type="scientific">Christiangramia flava JLT2011</name>
    <dbReference type="NCBI Taxonomy" id="1229726"/>
    <lineage>
        <taxon>Bacteria</taxon>
        <taxon>Pseudomonadati</taxon>
        <taxon>Bacteroidota</taxon>
        <taxon>Flavobacteriia</taxon>
        <taxon>Flavobacteriales</taxon>
        <taxon>Flavobacteriaceae</taxon>
        <taxon>Christiangramia</taxon>
    </lineage>
</organism>
<gene>
    <name evidence="1" type="ORF">GRFL_2328</name>
</gene>
<dbReference type="EMBL" id="CP016359">
    <property type="protein sequence ID" value="APU69052.1"/>
    <property type="molecule type" value="Genomic_DNA"/>
</dbReference>
<reference evidence="1 2" key="1">
    <citation type="submission" date="2016-07" db="EMBL/GenBank/DDBJ databases">
        <title>Multi-omics approach to identify versatile polysaccharide utilization systems of a marine flavobacterium Gramella flava.</title>
        <authorList>
            <person name="Tang K."/>
        </authorList>
    </citation>
    <scope>NUCLEOTIDE SEQUENCE [LARGE SCALE GENOMIC DNA]</scope>
    <source>
        <strain evidence="1 2">JLT2011</strain>
    </source>
</reference>
<evidence type="ECO:0000313" key="1">
    <source>
        <dbReference type="EMBL" id="APU69052.1"/>
    </source>
</evidence>
<dbReference type="Pfam" id="PF16267">
    <property type="entry name" value="DUF4920"/>
    <property type="match status" value="1"/>
</dbReference>
<dbReference type="STRING" id="1229726.GRFL_2328"/>
<dbReference type="InterPro" id="IPR032577">
    <property type="entry name" value="DUF4920"/>
</dbReference>
<keyword evidence="2" id="KW-1185">Reference proteome</keyword>
<dbReference type="Proteomes" id="UP000186230">
    <property type="component" value="Chromosome"/>
</dbReference>
<evidence type="ECO:0000313" key="2">
    <source>
        <dbReference type="Proteomes" id="UP000186230"/>
    </source>
</evidence>
<accession>A0A1L7I7H1</accession>
<name>A0A1L7I7H1_9FLAO</name>